<dbReference type="Pfam" id="PF03413">
    <property type="entry name" value="PepSY"/>
    <property type="match status" value="3"/>
</dbReference>
<dbReference type="PATRIC" id="fig|1235802.3.peg.2497"/>
<evidence type="ECO:0000313" key="2">
    <source>
        <dbReference type="EMBL" id="EMZ27235.1"/>
    </source>
</evidence>
<evidence type="ECO:0000259" key="1">
    <source>
        <dbReference type="Pfam" id="PF03413"/>
    </source>
</evidence>
<feature type="domain" description="PepSY" evidence="1">
    <location>
        <begin position="116"/>
        <end position="177"/>
    </location>
</feature>
<dbReference type="STRING" id="1235802.C823_02359"/>
<dbReference type="AlphaFoldDB" id="N2AMD8"/>
<dbReference type="PROSITE" id="PS51257">
    <property type="entry name" value="PROKAR_LIPOPROTEIN"/>
    <property type="match status" value="1"/>
</dbReference>
<dbReference type="Proteomes" id="UP000012589">
    <property type="component" value="Unassembled WGS sequence"/>
</dbReference>
<comment type="caution">
    <text evidence="2">The sequence shown here is derived from an EMBL/GenBank/DDBJ whole genome shotgun (WGS) entry which is preliminary data.</text>
</comment>
<proteinExistence type="predicted"/>
<accession>N2AMD8</accession>
<dbReference type="InterPro" id="IPR025711">
    <property type="entry name" value="PepSY"/>
</dbReference>
<dbReference type="eggNOG" id="COG3212">
    <property type="taxonomic scope" value="Bacteria"/>
</dbReference>
<organism evidence="2 3">
    <name type="scientific">Eubacterium plexicaudatum ASF492</name>
    <dbReference type="NCBI Taxonomy" id="1235802"/>
    <lineage>
        <taxon>Bacteria</taxon>
        <taxon>Bacillati</taxon>
        <taxon>Bacillota</taxon>
        <taxon>Clostridia</taxon>
        <taxon>Eubacteriales</taxon>
        <taxon>Eubacteriaceae</taxon>
        <taxon>Eubacterium</taxon>
    </lineage>
</organism>
<keyword evidence="3" id="KW-1185">Reference proteome</keyword>
<sequence>MNRKNMLYAVGMAVFFIGGCGKAEKQLEYIGAANAKNLALETAGIAASQAEFTSVDLSRQNGQDYYVVEFSASGADYAYDIDALTGVIIDAETPASNEPRKKMETVDSTDQANGMITDEEAKARALAHAGLTKEQVTFLTCGPDYEDGRSIFEVEFYTADGREYDYEIDAVTGEIVSFDHDAEAAVTPDTGNTGKITEQEAMELALAQVPGASKNDIREFETDRDDGRTEYEGKIIYEGMEYEFEIDAYSGAIRSWEAEPMNDHLH</sequence>
<feature type="domain" description="PepSY" evidence="1">
    <location>
        <begin position="35"/>
        <end position="92"/>
    </location>
</feature>
<dbReference type="Gene3D" id="3.10.450.40">
    <property type="match status" value="3"/>
</dbReference>
<evidence type="ECO:0000313" key="3">
    <source>
        <dbReference type="Proteomes" id="UP000012589"/>
    </source>
</evidence>
<feature type="domain" description="PepSY" evidence="1">
    <location>
        <begin position="195"/>
        <end position="256"/>
    </location>
</feature>
<name>N2AMD8_9FIRM</name>
<reference evidence="2 3" key="1">
    <citation type="journal article" date="2014" name="Genome Announc.">
        <title>Draft genome sequences of the altered schaedler flora, a defined bacterial community from gnotobiotic mice.</title>
        <authorList>
            <person name="Wannemuehler M.J."/>
            <person name="Overstreet A.M."/>
            <person name="Ward D.V."/>
            <person name="Phillips G.J."/>
        </authorList>
    </citation>
    <scope>NUCLEOTIDE SEQUENCE [LARGE SCALE GENOMIC DNA]</scope>
    <source>
        <strain evidence="2 3">ASF492</strain>
    </source>
</reference>
<protein>
    <recommendedName>
        <fullName evidence="1">PepSY domain-containing protein</fullName>
    </recommendedName>
</protein>
<gene>
    <name evidence="2" type="ORF">C823_02359</name>
</gene>
<dbReference type="EMBL" id="AQFT01000072">
    <property type="protein sequence ID" value="EMZ27235.1"/>
    <property type="molecule type" value="Genomic_DNA"/>
</dbReference>
<dbReference type="HOGENOM" id="CLU_067057_1_0_9"/>